<dbReference type="AlphaFoldDB" id="A0A0F9DHB6"/>
<gene>
    <name evidence="2" type="ORF">LCGC14_2198800</name>
</gene>
<feature type="coiled-coil region" evidence="1">
    <location>
        <begin position="52"/>
        <end position="83"/>
    </location>
</feature>
<comment type="caution">
    <text evidence="2">The sequence shown here is derived from an EMBL/GenBank/DDBJ whole genome shotgun (WGS) entry which is preliminary data.</text>
</comment>
<accession>A0A0F9DHB6</accession>
<evidence type="ECO:0000313" key="2">
    <source>
        <dbReference type="EMBL" id="KKL61093.1"/>
    </source>
</evidence>
<keyword evidence="1" id="KW-0175">Coiled coil</keyword>
<proteinExistence type="predicted"/>
<dbReference type="EMBL" id="LAZR01028924">
    <property type="protein sequence ID" value="KKL61093.1"/>
    <property type="molecule type" value="Genomic_DNA"/>
</dbReference>
<evidence type="ECO:0000256" key="1">
    <source>
        <dbReference type="SAM" id="Coils"/>
    </source>
</evidence>
<reference evidence="2" key="1">
    <citation type="journal article" date="2015" name="Nature">
        <title>Complex archaea that bridge the gap between prokaryotes and eukaryotes.</title>
        <authorList>
            <person name="Spang A."/>
            <person name="Saw J.H."/>
            <person name="Jorgensen S.L."/>
            <person name="Zaremba-Niedzwiedzka K."/>
            <person name="Martijn J."/>
            <person name="Lind A.E."/>
            <person name="van Eijk R."/>
            <person name="Schleper C."/>
            <person name="Guy L."/>
            <person name="Ettema T.J."/>
        </authorList>
    </citation>
    <scope>NUCLEOTIDE SEQUENCE</scope>
</reference>
<name>A0A0F9DHB6_9ZZZZ</name>
<sequence>MDEQKLGQLILAALAVSSQVKVLEREAGEINLKISKSKEDDAKQHAIALADQKKHNADLDSVSKELAEKKEELSVKQAELKKNGADIKLSGSSSKSINI</sequence>
<protein>
    <submittedName>
        <fullName evidence="2">Uncharacterized protein</fullName>
    </submittedName>
</protein>
<organism evidence="2">
    <name type="scientific">marine sediment metagenome</name>
    <dbReference type="NCBI Taxonomy" id="412755"/>
    <lineage>
        <taxon>unclassified sequences</taxon>
        <taxon>metagenomes</taxon>
        <taxon>ecological metagenomes</taxon>
    </lineage>
</organism>